<dbReference type="Gene3D" id="3.30.870.10">
    <property type="entry name" value="Endonuclease Chain A"/>
    <property type="match status" value="1"/>
</dbReference>
<comment type="caution">
    <text evidence="2">The sequence shown here is derived from an EMBL/GenBank/DDBJ whole genome shotgun (WGS) entry which is preliminary data.</text>
</comment>
<feature type="non-terminal residue" evidence="2">
    <location>
        <position position="43"/>
    </location>
</feature>
<dbReference type="EMBL" id="JAATHJ010000121">
    <property type="protein sequence ID" value="NJP39442.1"/>
    <property type="molecule type" value="Genomic_DNA"/>
</dbReference>
<name>A0A969TWP3_9BACI</name>
<dbReference type="InterPro" id="IPR041108">
    <property type="entry name" value="PP_kinase_C_1"/>
</dbReference>
<dbReference type="Proteomes" id="UP000752012">
    <property type="component" value="Unassembled WGS sequence"/>
</dbReference>
<dbReference type="Pfam" id="PF17941">
    <property type="entry name" value="PP_kinase_C_1"/>
    <property type="match status" value="1"/>
</dbReference>
<dbReference type="SUPFAM" id="SSF56024">
    <property type="entry name" value="Phospholipase D/nuclease"/>
    <property type="match status" value="1"/>
</dbReference>
<evidence type="ECO:0000313" key="3">
    <source>
        <dbReference type="Proteomes" id="UP000752012"/>
    </source>
</evidence>
<reference evidence="2 3" key="1">
    <citation type="submission" date="2020-03" db="EMBL/GenBank/DDBJ databases">
        <title>Assessment of the enzymatic potential of alkaline-tolerant lipase obtained from Bacillus luteus H11 (technogenic soil) for the bioremediation of saline soils contaminated with petroleum substances.</title>
        <authorList>
            <person name="Kalwasinska A."/>
        </authorList>
    </citation>
    <scope>NUCLEOTIDE SEQUENCE [LARGE SCALE GENOMIC DNA]</scope>
    <source>
        <strain evidence="2 3">H11</strain>
    </source>
</reference>
<accession>A0A969TWP3</accession>
<dbReference type="AlphaFoldDB" id="A0A969TWP3"/>
<keyword evidence="3" id="KW-1185">Reference proteome</keyword>
<sequence>MQPPADLHNENVLNILQERDVFLHHPYESFQPVVDLMMQAAED</sequence>
<evidence type="ECO:0000313" key="2">
    <source>
        <dbReference type="EMBL" id="NJP39442.1"/>
    </source>
</evidence>
<gene>
    <name evidence="2" type="ORF">HCN83_18010</name>
</gene>
<feature type="domain" description="Polyphosphate kinase C-terminal" evidence="1">
    <location>
        <begin position="12"/>
        <end position="43"/>
    </location>
</feature>
<evidence type="ECO:0000259" key="1">
    <source>
        <dbReference type="Pfam" id="PF17941"/>
    </source>
</evidence>
<organism evidence="2 3">
    <name type="scientific">Alkalicoccus luteus</name>
    <dbReference type="NCBI Taxonomy" id="1237094"/>
    <lineage>
        <taxon>Bacteria</taxon>
        <taxon>Bacillati</taxon>
        <taxon>Bacillota</taxon>
        <taxon>Bacilli</taxon>
        <taxon>Bacillales</taxon>
        <taxon>Bacillaceae</taxon>
        <taxon>Alkalicoccus</taxon>
    </lineage>
</organism>
<protein>
    <recommendedName>
        <fullName evidence="1">Polyphosphate kinase C-terminal domain-containing protein</fullName>
    </recommendedName>
</protein>
<proteinExistence type="predicted"/>